<dbReference type="PANTHER" id="PTHR36838">
    <property type="entry name" value="AUXIN EFFLUX CARRIER FAMILY PROTEIN"/>
    <property type="match status" value="1"/>
</dbReference>
<keyword evidence="5 7" id="KW-1133">Transmembrane helix</keyword>
<feature type="transmembrane region" description="Helical" evidence="7">
    <location>
        <begin position="34"/>
        <end position="52"/>
    </location>
</feature>
<evidence type="ECO:0000313" key="9">
    <source>
        <dbReference type="Proteomes" id="UP001596053"/>
    </source>
</evidence>
<dbReference type="PANTHER" id="PTHR36838:SF3">
    <property type="entry name" value="TRANSPORTER AUXIN EFFLUX CARRIER EC FAMILY"/>
    <property type="match status" value="1"/>
</dbReference>
<dbReference type="InterPro" id="IPR004776">
    <property type="entry name" value="Mem_transp_PIN-like"/>
</dbReference>
<organism evidence="8 9">
    <name type="scientific">Bosea eneae</name>
    <dbReference type="NCBI Taxonomy" id="151454"/>
    <lineage>
        <taxon>Bacteria</taxon>
        <taxon>Pseudomonadati</taxon>
        <taxon>Pseudomonadota</taxon>
        <taxon>Alphaproteobacteria</taxon>
        <taxon>Hyphomicrobiales</taxon>
        <taxon>Boseaceae</taxon>
        <taxon>Bosea</taxon>
    </lineage>
</organism>
<feature type="transmembrane region" description="Helical" evidence="7">
    <location>
        <begin position="257"/>
        <end position="276"/>
    </location>
</feature>
<feature type="transmembrane region" description="Helical" evidence="7">
    <location>
        <begin position="195"/>
        <end position="216"/>
    </location>
</feature>
<dbReference type="EMBL" id="JBHSLW010000013">
    <property type="protein sequence ID" value="MFC5420262.1"/>
    <property type="molecule type" value="Genomic_DNA"/>
</dbReference>
<feature type="transmembrane region" description="Helical" evidence="7">
    <location>
        <begin position="288"/>
        <end position="310"/>
    </location>
</feature>
<gene>
    <name evidence="8" type="ORF">ACFPOB_11900</name>
</gene>
<dbReference type="Proteomes" id="UP001596053">
    <property type="component" value="Unassembled WGS sequence"/>
</dbReference>
<name>A0ABW0IRC5_9HYPH</name>
<evidence type="ECO:0000256" key="5">
    <source>
        <dbReference type="ARBA" id="ARBA00022989"/>
    </source>
</evidence>
<feature type="transmembrane region" description="Helical" evidence="7">
    <location>
        <begin position="125"/>
        <end position="146"/>
    </location>
</feature>
<evidence type="ECO:0000256" key="1">
    <source>
        <dbReference type="ARBA" id="ARBA00004141"/>
    </source>
</evidence>
<feature type="transmembrane region" description="Helical" evidence="7">
    <location>
        <begin position="6"/>
        <end position="27"/>
    </location>
</feature>
<keyword evidence="6 7" id="KW-0472">Membrane</keyword>
<dbReference type="Pfam" id="PF03547">
    <property type="entry name" value="Mem_trans"/>
    <property type="match status" value="1"/>
</dbReference>
<evidence type="ECO:0000313" key="8">
    <source>
        <dbReference type="EMBL" id="MFC5420262.1"/>
    </source>
</evidence>
<keyword evidence="2" id="KW-0813">Transport</keyword>
<evidence type="ECO:0000256" key="3">
    <source>
        <dbReference type="ARBA" id="ARBA00022475"/>
    </source>
</evidence>
<feature type="transmembrane region" description="Helical" evidence="7">
    <location>
        <begin position="64"/>
        <end position="83"/>
    </location>
</feature>
<protein>
    <submittedName>
        <fullName evidence="8">AEC family transporter</fullName>
    </submittedName>
</protein>
<dbReference type="RefSeq" id="WP_377798545.1">
    <property type="nucleotide sequence ID" value="NZ_JBHSLW010000013.1"/>
</dbReference>
<accession>A0ABW0IRC5</accession>
<evidence type="ECO:0000256" key="7">
    <source>
        <dbReference type="SAM" id="Phobius"/>
    </source>
</evidence>
<proteinExistence type="predicted"/>
<keyword evidence="4 7" id="KW-0812">Transmembrane</keyword>
<feature type="transmembrane region" description="Helical" evidence="7">
    <location>
        <begin position="167"/>
        <end position="189"/>
    </location>
</feature>
<reference evidence="9" key="1">
    <citation type="journal article" date="2019" name="Int. J. Syst. Evol. Microbiol.">
        <title>The Global Catalogue of Microorganisms (GCM) 10K type strain sequencing project: providing services to taxonomists for standard genome sequencing and annotation.</title>
        <authorList>
            <consortium name="The Broad Institute Genomics Platform"/>
            <consortium name="The Broad Institute Genome Sequencing Center for Infectious Disease"/>
            <person name="Wu L."/>
            <person name="Ma J."/>
        </authorList>
    </citation>
    <scope>NUCLEOTIDE SEQUENCE [LARGE SCALE GENOMIC DNA]</scope>
    <source>
        <strain evidence="9">NCAIM B.01391</strain>
    </source>
</reference>
<evidence type="ECO:0000256" key="4">
    <source>
        <dbReference type="ARBA" id="ARBA00022692"/>
    </source>
</evidence>
<evidence type="ECO:0000256" key="6">
    <source>
        <dbReference type="ARBA" id="ARBA00023136"/>
    </source>
</evidence>
<feature type="transmembrane region" description="Helical" evidence="7">
    <location>
        <begin position="95"/>
        <end position="119"/>
    </location>
</feature>
<sequence length="312" mass="32689">MLQFLATSTPFFAVIALGAFTAWRGMFSADAVRVFNTFAFMVATPAMVLRVMSRQPIAELWNGIFFAALALIGVAVLGLAILLQRRLLGLPFPNAVSRAQTLVGGNFAFLGLPLMLAFLGDSAAAPIAIGLICDTALIVPLSIGLIEAGRGQGSPLAIAVKLVRGTIVNPFMLSIMAGIGLSLSGVALPEPLDRFLLFLGASAAPVGVFALGIAAFQWSRQGRLPLRGVLPLVAGKLILHPLLTWVVLALVLKLDPFWVQAGVLYAALPIAANVFVIAERFDTGSRPIAAAIVISTAAAALTFPLAIWLISP</sequence>
<keyword evidence="3" id="KW-1003">Cell membrane</keyword>
<keyword evidence="9" id="KW-1185">Reference proteome</keyword>
<evidence type="ECO:0000256" key="2">
    <source>
        <dbReference type="ARBA" id="ARBA00022448"/>
    </source>
</evidence>
<comment type="subcellular location">
    <subcellularLocation>
        <location evidence="1">Membrane</location>
        <topology evidence="1">Multi-pass membrane protein</topology>
    </subcellularLocation>
</comment>
<feature type="transmembrane region" description="Helical" evidence="7">
    <location>
        <begin position="228"/>
        <end position="251"/>
    </location>
</feature>
<comment type="caution">
    <text evidence="8">The sequence shown here is derived from an EMBL/GenBank/DDBJ whole genome shotgun (WGS) entry which is preliminary data.</text>
</comment>